<name>A0ABW2JT20_9ACTN</name>
<reference evidence="3" key="1">
    <citation type="journal article" date="2019" name="Int. J. Syst. Evol. Microbiol.">
        <title>The Global Catalogue of Microorganisms (GCM) 10K type strain sequencing project: providing services to taxonomists for standard genome sequencing and annotation.</title>
        <authorList>
            <consortium name="The Broad Institute Genomics Platform"/>
            <consortium name="The Broad Institute Genome Sequencing Center for Infectious Disease"/>
            <person name="Wu L."/>
            <person name="Ma J."/>
        </authorList>
    </citation>
    <scope>NUCLEOTIDE SEQUENCE [LARGE SCALE GENOMIC DNA]</scope>
    <source>
        <strain evidence="3">SYNS20</strain>
    </source>
</reference>
<accession>A0ABW2JT20</accession>
<dbReference type="EMBL" id="JBHTCF010000016">
    <property type="protein sequence ID" value="MFC7308485.1"/>
    <property type="molecule type" value="Genomic_DNA"/>
</dbReference>
<dbReference type="RefSeq" id="WP_381836517.1">
    <property type="nucleotide sequence ID" value="NZ_JBHTCF010000016.1"/>
</dbReference>
<evidence type="ECO:0000313" key="2">
    <source>
        <dbReference type="EMBL" id="MFC7308485.1"/>
    </source>
</evidence>
<evidence type="ECO:0000313" key="3">
    <source>
        <dbReference type="Proteomes" id="UP001596523"/>
    </source>
</evidence>
<dbReference type="Proteomes" id="UP001596523">
    <property type="component" value="Unassembled WGS sequence"/>
</dbReference>
<organism evidence="2 3">
    <name type="scientific">Streptomyces monticola</name>
    <dbReference type="NCBI Taxonomy" id="2666263"/>
    <lineage>
        <taxon>Bacteria</taxon>
        <taxon>Bacillati</taxon>
        <taxon>Actinomycetota</taxon>
        <taxon>Actinomycetes</taxon>
        <taxon>Kitasatosporales</taxon>
        <taxon>Streptomycetaceae</taxon>
        <taxon>Streptomyces</taxon>
    </lineage>
</organism>
<protein>
    <submittedName>
        <fullName evidence="2">Uncharacterized protein</fullName>
    </submittedName>
</protein>
<feature type="region of interest" description="Disordered" evidence="1">
    <location>
        <begin position="1"/>
        <end position="55"/>
    </location>
</feature>
<keyword evidence="3" id="KW-1185">Reference proteome</keyword>
<comment type="caution">
    <text evidence="2">The sequence shown here is derived from an EMBL/GenBank/DDBJ whole genome shotgun (WGS) entry which is preliminary data.</text>
</comment>
<proteinExistence type="predicted"/>
<gene>
    <name evidence="2" type="ORF">ACFQVC_30240</name>
</gene>
<evidence type="ECO:0000256" key="1">
    <source>
        <dbReference type="SAM" id="MobiDB-lite"/>
    </source>
</evidence>
<feature type="compositionally biased region" description="Basic and acidic residues" evidence="1">
    <location>
        <begin position="46"/>
        <end position="55"/>
    </location>
</feature>
<sequence>MTQNSNVPTEPDTPQAAPEQAGHGKHRGPVAVQEDAAAPRGRHRKPSQETRSEAA</sequence>